<dbReference type="Gene3D" id="3.30.40.10">
    <property type="entry name" value="Zinc/RING finger domain, C3HC4 (zinc finger)"/>
    <property type="match status" value="1"/>
</dbReference>
<evidence type="ECO:0000259" key="8">
    <source>
        <dbReference type="PROSITE" id="PS51886"/>
    </source>
</evidence>
<dbReference type="InterPro" id="IPR001841">
    <property type="entry name" value="Znf_RING"/>
</dbReference>
<dbReference type="Pfam" id="PF07534">
    <property type="entry name" value="TLD"/>
    <property type="match status" value="1"/>
</dbReference>
<dbReference type="Pfam" id="PF13445">
    <property type="entry name" value="zf-RING_UBOX"/>
    <property type="match status" value="1"/>
</dbReference>
<evidence type="ECO:0000313" key="10">
    <source>
        <dbReference type="Proteomes" id="UP001295684"/>
    </source>
</evidence>
<feature type="region of interest" description="Disordered" evidence="5">
    <location>
        <begin position="548"/>
        <end position="570"/>
    </location>
</feature>
<dbReference type="SMART" id="SM00584">
    <property type="entry name" value="TLDc"/>
    <property type="match status" value="1"/>
</dbReference>
<dbReference type="SUPFAM" id="SSF57850">
    <property type="entry name" value="RING/U-box"/>
    <property type="match status" value="1"/>
</dbReference>
<dbReference type="InterPro" id="IPR027370">
    <property type="entry name" value="Znf-RING_euk"/>
</dbReference>
<dbReference type="AlphaFoldDB" id="A0AAD1X7T8"/>
<dbReference type="InterPro" id="IPR006571">
    <property type="entry name" value="TLDc_dom"/>
</dbReference>
<dbReference type="PROSITE" id="PS50119">
    <property type="entry name" value="ZF_BBOX"/>
    <property type="match status" value="1"/>
</dbReference>
<dbReference type="PROSITE" id="PS00518">
    <property type="entry name" value="ZF_RING_1"/>
    <property type="match status" value="1"/>
</dbReference>
<comment type="caution">
    <text evidence="9">The sequence shown here is derived from an EMBL/GenBank/DDBJ whole genome shotgun (WGS) entry which is preliminary data.</text>
</comment>
<dbReference type="Pfam" id="PF00643">
    <property type="entry name" value="zf-B_box"/>
    <property type="match status" value="1"/>
</dbReference>
<dbReference type="InterPro" id="IPR017907">
    <property type="entry name" value="Znf_RING_CS"/>
</dbReference>
<evidence type="ECO:0000259" key="6">
    <source>
        <dbReference type="PROSITE" id="PS50089"/>
    </source>
</evidence>
<dbReference type="SUPFAM" id="SSF57845">
    <property type="entry name" value="B-box zinc-binding domain"/>
    <property type="match status" value="1"/>
</dbReference>
<dbReference type="Proteomes" id="UP001295684">
    <property type="component" value="Unassembled WGS sequence"/>
</dbReference>
<evidence type="ECO:0000259" key="7">
    <source>
        <dbReference type="PROSITE" id="PS50119"/>
    </source>
</evidence>
<evidence type="ECO:0000256" key="2">
    <source>
        <dbReference type="ARBA" id="ARBA00022771"/>
    </source>
</evidence>
<dbReference type="PANTHER" id="PTHR24103">
    <property type="entry name" value="E3 UBIQUITIN-PROTEIN LIGASE TRIM"/>
    <property type="match status" value="1"/>
</dbReference>
<dbReference type="InterPro" id="IPR050143">
    <property type="entry name" value="TRIM/RBCC"/>
</dbReference>
<dbReference type="InterPro" id="IPR013083">
    <property type="entry name" value="Znf_RING/FYVE/PHD"/>
</dbReference>
<proteinExistence type="predicted"/>
<name>A0AAD1X7T8_EUPCR</name>
<gene>
    <name evidence="9" type="ORF">ECRASSUSDP1_LOCUS2193</name>
</gene>
<sequence>METKAKISPSFICMVCQDIFDCPYTLKTCGHSFCEKCLIKVQKFAILKPNYSPDYFRCPLCSRITDIPRGDFKENLPYAEDIELAIREWKEKEFKLDEKYSIADICKSHLKILEKFCLDDNHFICWMCHNFNYSDEHSGHKVVGLPEAYKIIKKQSVTNLNLLERMKVIVDERIKYTKKCRHIIDADLKSSKISLNDYIDKIINELNSLRERKTQELDEEHLERDAYMLENIEALDALSEEIQSLLSKNPETLHGVLKKYKSTTGFIKTLTNGIIFPKPIEVDIQLDFPKYDRIKRIIAECEASMTVSSVGLPENVVKLINPLIGSKIIPEKCQTDTILNVLPNFKTAKLIYRLSDDKFLGQHFRNKVYNQGPTLTIISANKGHVFGGYSPIPWTEGTDTNWRTSDESFIFTITDNQGRQPEKIRIGKNKQSTALFHSRISYAFGSGHDLSINLIDLKRCESALFSYEMPRSSTTDANKFLAGRRDKWDVEDLEVFLLDNPIHQNRYESMKNSLHYISKRVMIEDGLLERDDEEESFFHFPHEKDESFMEEKKENQQKYEDQEKFEDEIPEDQDSILDHSFLYKDLIKSEHLLTKEEVVEHDRQVHQQKSSFLQREL</sequence>
<reference evidence="9" key="1">
    <citation type="submission" date="2023-07" db="EMBL/GenBank/DDBJ databases">
        <authorList>
            <consortium name="AG Swart"/>
            <person name="Singh M."/>
            <person name="Singh A."/>
            <person name="Seah K."/>
            <person name="Emmerich C."/>
        </authorList>
    </citation>
    <scope>NUCLEOTIDE SEQUENCE</scope>
    <source>
        <strain evidence="9">DP1</strain>
    </source>
</reference>
<feature type="domain" description="RING-type" evidence="6">
    <location>
        <begin position="13"/>
        <end position="62"/>
    </location>
</feature>
<dbReference type="InterPro" id="IPR000315">
    <property type="entry name" value="Znf_B-box"/>
</dbReference>
<protein>
    <submittedName>
        <fullName evidence="9">Uncharacterized protein</fullName>
    </submittedName>
</protein>
<evidence type="ECO:0000256" key="5">
    <source>
        <dbReference type="SAM" id="MobiDB-lite"/>
    </source>
</evidence>
<keyword evidence="1" id="KW-0479">Metal-binding</keyword>
<dbReference type="Gene3D" id="3.30.160.60">
    <property type="entry name" value="Classic Zinc Finger"/>
    <property type="match status" value="1"/>
</dbReference>
<evidence type="ECO:0000313" key="9">
    <source>
        <dbReference type="EMBL" id="CAI2360886.1"/>
    </source>
</evidence>
<feature type="compositionally biased region" description="Basic and acidic residues" evidence="5">
    <location>
        <begin position="548"/>
        <end position="562"/>
    </location>
</feature>
<evidence type="ECO:0000256" key="1">
    <source>
        <dbReference type="ARBA" id="ARBA00022723"/>
    </source>
</evidence>
<dbReference type="EMBL" id="CAMPGE010002080">
    <property type="protein sequence ID" value="CAI2360886.1"/>
    <property type="molecule type" value="Genomic_DNA"/>
</dbReference>
<accession>A0AAD1X7T8</accession>
<keyword evidence="3" id="KW-0862">Zinc</keyword>
<feature type="domain" description="B box-type" evidence="7">
    <location>
        <begin position="101"/>
        <end position="145"/>
    </location>
</feature>
<dbReference type="PROSITE" id="PS50089">
    <property type="entry name" value="ZF_RING_2"/>
    <property type="match status" value="1"/>
</dbReference>
<dbReference type="PROSITE" id="PS51886">
    <property type="entry name" value="TLDC"/>
    <property type="match status" value="1"/>
</dbReference>
<organism evidence="9 10">
    <name type="scientific">Euplotes crassus</name>
    <dbReference type="NCBI Taxonomy" id="5936"/>
    <lineage>
        <taxon>Eukaryota</taxon>
        <taxon>Sar</taxon>
        <taxon>Alveolata</taxon>
        <taxon>Ciliophora</taxon>
        <taxon>Intramacronucleata</taxon>
        <taxon>Spirotrichea</taxon>
        <taxon>Hypotrichia</taxon>
        <taxon>Euplotida</taxon>
        <taxon>Euplotidae</taxon>
        <taxon>Moneuplotes</taxon>
    </lineage>
</organism>
<evidence type="ECO:0000256" key="4">
    <source>
        <dbReference type="PROSITE-ProRule" id="PRU00024"/>
    </source>
</evidence>
<dbReference type="SMART" id="SM00184">
    <property type="entry name" value="RING"/>
    <property type="match status" value="1"/>
</dbReference>
<evidence type="ECO:0000256" key="3">
    <source>
        <dbReference type="ARBA" id="ARBA00022833"/>
    </source>
</evidence>
<keyword evidence="2 4" id="KW-0863">Zinc-finger</keyword>
<dbReference type="GO" id="GO:0008270">
    <property type="term" value="F:zinc ion binding"/>
    <property type="evidence" value="ECO:0007669"/>
    <property type="project" value="UniProtKB-KW"/>
</dbReference>
<feature type="domain" description="TLDc" evidence="8">
    <location>
        <begin position="322"/>
        <end position="499"/>
    </location>
</feature>
<dbReference type="SMART" id="SM00336">
    <property type="entry name" value="BBOX"/>
    <property type="match status" value="1"/>
</dbReference>
<keyword evidence="10" id="KW-1185">Reference proteome</keyword>